<dbReference type="AlphaFoldDB" id="A0A6N4TI39"/>
<keyword evidence="1" id="KW-0472">Membrane</keyword>
<keyword evidence="1" id="KW-0812">Transmembrane</keyword>
<sequence>MKERAGIIFGIGGCFLLVKPYFDMKEILPVFEKMIHECWPMLLVMIGMFLIKPSKKQMRRKR</sequence>
<evidence type="ECO:0000313" key="2">
    <source>
        <dbReference type="EMBL" id="BBK22508.1"/>
    </source>
</evidence>
<accession>A0A6N4TI39</accession>
<protein>
    <recommendedName>
        <fullName evidence="4">DUF5668 domain-containing protein</fullName>
    </recommendedName>
</protein>
<feature type="transmembrane region" description="Helical" evidence="1">
    <location>
        <begin position="34"/>
        <end position="51"/>
    </location>
</feature>
<evidence type="ECO:0008006" key="4">
    <source>
        <dbReference type="Google" id="ProtNLM"/>
    </source>
</evidence>
<dbReference type="EMBL" id="AP019695">
    <property type="protein sequence ID" value="BBK22508.1"/>
    <property type="molecule type" value="Genomic_DNA"/>
</dbReference>
<keyword evidence="3" id="KW-1185">Reference proteome</keyword>
<dbReference type="Proteomes" id="UP000464754">
    <property type="component" value="Chromosome"/>
</dbReference>
<name>A0A6N4TI39_9FIRM</name>
<organism evidence="2 3">
    <name type="scientific">Amedibacterium intestinale</name>
    <dbReference type="NCBI Taxonomy" id="2583452"/>
    <lineage>
        <taxon>Bacteria</taxon>
        <taxon>Bacillati</taxon>
        <taxon>Bacillota</taxon>
        <taxon>Erysipelotrichia</taxon>
        <taxon>Erysipelotrichales</taxon>
        <taxon>Erysipelotrichaceae</taxon>
        <taxon>Amedibacterium</taxon>
    </lineage>
</organism>
<dbReference type="KEGG" id="aarg:Aargi30884_14110"/>
<reference evidence="3" key="1">
    <citation type="submission" date="2019-05" db="EMBL/GenBank/DDBJ databases">
        <title>Complete genome sequencing of Absiella argi strain JCM 30884.</title>
        <authorList>
            <person name="Sakamoto M."/>
            <person name="Murakami T."/>
            <person name="Mori H."/>
        </authorList>
    </citation>
    <scope>NUCLEOTIDE SEQUENCE [LARGE SCALE GENOMIC DNA]</scope>
    <source>
        <strain evidence="3">JCM 30884</strain>
    </source>
</reference>
<dbReference type="RefSeq" id="WP_115716720.1">
    <property type="nucleotide sequence ID" value="NZ_AP019695.1"/>
</dbReference>
<evidence type="ECO:0000256" key="1">
    <source>
        <dbReference type="SAM" id="Phobius"/>
    </source>
</evidence>
<proteinExistence type="predicted"/>
<feature type="transmembrane region" description="Helical" evidence="1">
    <location>
        <begin position="5"/>
        <end position="22"/>
    </location>
</feature>
<gene>
    <name evidence="2" type="ORF">Aargi30884_14110</name>
</gene>
<evidence type="ECO:0000313" key="3">
    <source>
        <dbReference type="Proteomes" id="UP000464754"/>
    </source>
</evidence>
<keyword evidence="1" id="KW-1133">Transmembrane helix</keyword>